<evidence type="ECO:0000256" key="3">
    <source>
        <dbReference type="SAM" id="MobiDB-lite"/>
    </source>
</evidence>
<evidence type="ECO:0000256" key="1">
    <source>
        <dbReference type="ARBA" id="ARBA00010126"/>
    </source>
</evidence>
<organism evidence="5 6">
    <name type="scientific">Pleurostoma richardsiae</name>
    <dbReference type="NCBI Taxonomy" id="41990"/>
    <lineage>
        <taxon>Eukaryota</taxon>
        <taxon>Fungi</taxon>
        <taxon>Dikarya</taxon>
        <taxon>Ascomycota</taxon>
        <taxon>Pezizomycotina</taxon>
        <taxon>Sordariomycetes</taxon>
        <taxon>Sordariomycetidae</taxon>
        <taxon>Calosphaeriales</taxon>
        <taxon>Pleurostomataceae</taxon>
        <taxon>Pleurostoma</taxon>
    </lineage>
</organism>
<sequence length="405" mass="45480">MSKPSLSYGLNITKKSGPPKPAPPKRKPVFGDDGSDDEDQKGGEEVISELDAFASPTAASASGKKILGKSRNGAPPGPPSLKSKMPPMTEFGDLSSALSSRKYAKQAEELDPSVYDYDAVYDSFKPQKRAEEAGKGAERKSRYMSDVVKAAEVRERDRSIAELKKIQREREAEGEEFADKEKFVTEAYRRKQEEDRRHEEEERRREEQERKGNKMGGMTGFHKQVLEREEQRHRELMRAAEEAAKSGGKKKEEGEEAGEKEKTEEDIAREINEKGGAVVINDEGQVVDKRQLLRGGLNVAAKKKAEVDREKEASRQTGGPRHADQGKGVFAGGGKNAMRDRQTRMMEAQLEQALKRTREEEEEERKKIEQEAKSRKTQSDISSAKERYLARKRAAEEAKKKGLEP</sequence>
<dbReference type="AlphaFoldDB" id="A0AA38RD06"/>
<feature type="compositionally biased region" description="Basic and acidic residues" evidence="3">
    <location>
        <begin position="167"/>
        <end position="212"/>
    </location>
</feature>
<dbReference type="PANTHER" id="PTHR47845:SF1">
    <property type="entry name" value="NUCLEAR SPECKLE SPLICING REGULATORY PROTEIN 1 HOMOLOG"/>
    <property type="match status" value="1"/>
</dbReference>
<dbReference type="Proteomes" id="UP001174694">
    <property type="component" value="Unassembled WGS sequence"/>
</dbReference>
<evidence type="ECO:0000313" key="6">
    <source>
        <dbReference type="Proteomes" id="UP001174694"/>
    </source>
</evidence>
<feature type="region of interest" description="Disordered" evidence="3">
    <location>
        <begin position="1"/>
        <end position="109"/>
    </location>
</feature>
<feature type="compositionally biased region" description="Basic and acidic residues" evidence="3">
    <location>
        <begin position="353"/>
        <end position="405"/>
    </location>
</feature>
<feature type="region of interest" description="Disordered" evidence="3">
    <location>
        <begin position="167"/>
        <end position="267"/>
    </location>
</feature>
<dbReference type="GO" id="GO:0000381">
    <property type="term" value="P:regulation of alternative mRNA splicing, via spliceosome"/>
    <property type="evidence" value="ECO:0007669"/>
    <property type="project" value="InterPro"/>
</dbReference>
<evidence type="ECO:0000256" key="2">
    <source>
        <dbReference type="ARBA" id="ARBA00023054"/>
    </source>
</evidence>
<keyword evidence="2" id="KW-0175">Coiled coil</keyword>
<protein>
    <submittedName>
        <fullName evidence="5">Coiled-coil domain-containing protein 55</fullName>
    </submittedName>
</protein>
<dbReference type="PANTHER" id="PTHR47845">
    <property type="entry name" value="NUCLEAR SPECKLE SPLICING REGULATORY PROTEIN 1 HOMOLOG"/>
    <property type="match status" value="1"/>
</dbReference>
<accession>A0AA38RD06</accession>
<comment type="similarity">
    <text evidence="1">Belongs to the NSRP1 family.</text>
</comment>
<dbReference type="Pfam" id="PF09745">
    <property type="entry name" value="NSRP1_N"/>
    <property type="match status" value="1"/>
</dbReference>
<feature type="compositionally biased region" description="Basic and acidic residues" evidence="3">
    <location>
        <begin position="224"/>
        <end position="267"/>
    </location>
</feature>
<gene>
    <name evidence="5" type="ORF">NKR23_g9196</name>
</gene>
<keyword evidence="6" id="KW-1185">Reference proteome</keyword>
<feature type="domain" description="Nuclear speckle splicing regulatory protein 1 N-terminal" evidence="4">
    <location>
        <begin position="101"/>
        <end position="215"/>
    </location>
</feature>
<dbReference type="EMBL" id="JANBVO010000035">
    <property type="protein sequence ID" value="KAJ9137282.1"/>
    <property type="molecule type" value="Genomic_DNA"/>
</dbReference>
<reference evidence="5" key="1">
    <citation type="submission" date="2022-07" db="EMBL/GenBank/DDBJ databases">
        <title>Fungi with potential for degradation of polypropylene.</title>
        <authorList>
            <person name="Gostincar C."/>
        </authorList>
    </citation>
    <scope>NUCLEOTIDE SEQUENCE</scope>
    <source>
        <strain evidence="5">EXF-13308</strain>
    </source>
</reference>
<proteinExistence type="inferred from homology"/>
<comment type="caution">
    <text evidence="5">The sequence shown here is derived from an EMBL/GenBank/DDBJ whole genome shotgun (WGS) entry which is preliminary data.</text>
</comment>
<dbReference type="InterPro" id="IPR053246">
    <property type="entry name" value="NS_splicing_regulatory_protein"/>
</dbReference>
<evidence type="ECO:0000259" key="4">
    <source>
        <dbReference type="Pfam" id="PF09745"/>
    </source>
</evidence>
<evidence type="ECO:0000313" key="5">
    <source>
        <dbReference type="EMBL" id="KAJ9137282.1"/>
    </source>
</evidence>
<name>A0AA38RD06_9PEZI</name>
<feature type="compositionally biased region" description="Polar residues" evidence="3">
    <location>
        <begin position="1"/>
        <end position="10"/>
    </location>
</feature>
<feature type="compositionally biased region" description="Basic and acidic residues" evidence="3">
    <location>
        <begin position="303"/>
        <end position="314"/>
    </location>
</feature>
<dbReference type="InterPro" id="IPR018612">
    <property type="entry name" value="NSRP1_N"/>
</dbReference>
<feature type="region of interest" description="Disordered" evidence="3">
    <location>
        <begin position="297"/>
        <end position="405"/>
    </location>
</feature>